<sequence length="422" mass="47897">MKLKFSETNESHAFLVSDAVKYGTDAAAILNTIRYWLRKNYSEGRNIKNGYVWTYHTAGNLHKALPYLDERKCLRIMNKLKSAGAIIVDALSENKWDRTRWYTLPEFEIEKETDSDAGNGEKIDNSELSDCFSPISKNDTSNINNWQIDDQKLTDVTDLKTDLTTDLKTDLNTNRSPRSICSLDPSIENAFETIFWPVWEGRKIARGECLAIFSEIAAHESDPQQFAQELVADIQRRRGFGQHGFDKMHPKSYLKGRLWEGGQPVSESTGASAIESSFEQFWQVFPTKRAKKQAFERFKALVKRRSDSLEDFTAMLVADVQARLRSGQFGFDKLHATTYLNQERWNDAHETNRPRVNESGYKPNSIEAYNERLLAKYGHASAPLEREINPSNGVGLGKHEVSGGVYEQVDVRSSSSDLGTGD</sequence>
<evidence type="ECO:0008006" key="3">
    <source>
        <dbReference type="Google" id="ProtNLM"/>
    </source>
</evidence>
<dbReference type="AlphaFoldDB" id="A0A151KYP1"/>
<dbReference type="Proteomes" id="UP000075346">
    <property type="component" value="Unassembled WGS sequence"/>
</dbReference>
<organism evidence="1 2">
    <name type="scientific">Vibrio cidicii</name>
    <dbReference type="NCBI Taxonomy" id="1763883"/>
    <lineage>
        <taxon>Bacteria</taxon>
        <taxon>Pseudomonadati</taxon>
        <taxon>Pseudomonadota</taxon>
        <taxon>Gammaproteobacteria</taxon>
        <taxon>Vibrionales</taxon>
        <taxon>Vibrionaceae</taxon>
        <taxon>Vibrio</taxon>
    </lineage>
</organism>
<comment type="caution">
    <text evidence="1">The sequence shown here is derived from an EMBL/GenBank/DDBJ whole genome shotgun (WGS) entry which is preliminary data.</text>
</comment>
<dbReference type="RefSeq" id="WP_061896926.1">
    <property type="nucleotide sequence ID" value="NZ_LOBR01000032.1"/>
</dbReference>
<reference evidence="2" key="1">
    <citation type="submission" date="2015-12" db="EMBL/GenBank/DDBJ databases">
        <authorList>
            <person name="Shamseldin A."/>
            <person name="Moawad H."/>
            <person name="Abd El-Rahim W.M."/>
            <person name="Sadowsky M.J."/>
        </authorList>
    </citation>
    <scope>NUCLEOTIDE SEQUENCE [LARGE SCALE GENOMIC DNA]</scope>
    <source>
        <strain evidence="2">2538-88</strain>
    </source>
</reference>
<name>A0A151KYP1_9VIBR</name>
<accession>A0A151KYP1</accession>
<gene>
    <name evidence="1" type="ORF">ATY37_14850</name>
</gene>
<evidence type="ECO:0000313" key="1">
    <source>
        <dbReference type="EMBL" id="KYN88883.1"/>
    </source>
</evidence>
<proteinExistence type="predicted"/>
<evidence type="ECO:0000313" key="2">
    <source>
        <dbReference type="Proteomes" id="UP000075346"/>
    </source>
</evidence>
<dbReference type="EMBL" id="LOBR01000032">
    <property type="protein sequence ID" value="KYN88883.1"/>
    <property type="molecule type" value="Genomic_DNA"/>
</dbReference>
<protein>
    <recommendedName>
        <fullName evidence="3">Replication protein</fullName>
    </recommendedName>
</protein>